<dbReference type="EMBL" id="JAMQKB010000001">
    <property type="protein sequence ID" value="MDC3423070.1"/>
    <property type="molecule type" value="Genomic_DNA"/>
</dbReference>
<reference evidence="3" key="1">
    <citation type="submission" date="2022-06" db="EMBL/GenBank/DDBJ databases">
        <title>Aquibacillus sp. a new bacterium isolated from soil saline samples.</title>
        <authorList>
            <person name="Galisteo C."/>
            <person name="De La Haba R."/>
            <person name="Sanchez-Porro C."/>
            <person name="Ventosa A."/>
        </authorList>
    </citation>
    <scope>NUCLEOTIDE SEQUENCE</scope>
    <source>
        <strain evidence="3">3ASR75-11</strain>
    </source>
</reference>
<feature type="domain" description="DUF4190" evidence="2">
    <location>
        <begin position="15"/>
        <end position="79"/>
    </location>
</feature>
<dbReference type="InterPro" id="IPR025241">
    <property type="entry name" value="DUF4190"/>
</dbReference>
<keyword evidence="1" id="KW-0812">Transmembrane</keyword>
<evidence type="ECO:0000313" key="4">
    <source>
        <dbReference type="Proteomes" id="UP001145050"/>
    </source>
</evidence>
<feature type="transmembrane region" description="Helical" evidence="1">
    <location>
        <begin position="63"/>
        <end position="91"/>
    </location>
</feature>
<dbReference type="Pfam" id="PF13828">
    <property type="entry name" value="DUF4190"/>
    <property type="match status" value="1"/>
</dbReference>
<dbReference type="RefSeq" id="WP_272434719.1">
    <property type="nucleotide sequence ID" value="NZ_JAMQKB010000001.1"/>
</dbReference>
<proteinExistence type="predicted"/>
<dbReference type="Proteomes" id="UP001145050">
    <property type="component" value="Unassembled WGS sequence"/>
</dbReference>
<evidence type="ECO:0000259" key="2">
    <source>
        <dbReference type="Pfam" id="PF13828"/>
    </source>
</evidence>
<dbReference type="AlphaFoldDB" id="A0A9X4AM25"/>
<name>A0A9X4AM25_9BACI</name>
<keyword evidence="4" id="KW-1185">Reference proteome</keyword>
<accession>A0A9X4AM25</accession>
<comment type="caution">
    <text evidence="3">The sequence shown here is derived from an EMBL/GenBank/DDBJ whole genome shotgun (WGS) entry which is preliminary data.</text>
</comment>
<keyword evidence="1" id="KW-0472">Membrane</keyword>
<gene>
    <name evidence="3" type="ORF">NC797_00935</name>
</gene>
<organism evidence="3 4">
    <name type="scientific">Terrihalobacillus insolitus</name>
    <dbReference type="NCBI Taxonomy" id="2950438"/>
    <lineage>
        <taxon>Bacteria</taxon>
        <taxon>Bacillati</taxon>
        <taxon>Bacillota</taxon>
        <taxon>Bacilli</taxon>
        <taxon>Bacillales</taxon>
        <taxon>Bacillaceae</taxon>
        <taxon>Terrihalobacillus</taxon>
    </lineage>
</organism>
<keyword evidence="1" id="KW-1133">Transmembrane helix</keyword>
<sequence>MEEQNHQRQAETNGKAIASMVLGILSLVIPYIGFVLGIIGIVLAKKSFNEIEQNEQGGRGMAIAGLTTSIIGTALYALLIIILIIGISAFVSY</sequence>
<evidence type="ECO:0000256" key="1">
    <source>
        <dbReference type="SAM" id="Phobius"/>
    </source>
</evidence>
<evidence type="ECO:0000313" key="3">
    <source>
        <dbReference type="EMBL" id="MDC3423070.1"/>
    </source>
</evidence>
<feature type="transmembrane region" description="Helical" evidence="1">
    <location>
        <begin position="20"/>
        <end position="43"/>
    </location>
</feature>
<protein>
    <submittedName>
        <fullName evidence="3">DUF4190 domain-containing protein</fullName>
    </submittedName>
</protein>